<keyword evidence="3" id="KW-1185">Reference proteome</keyword>
<proteinExistence type="predicted"/>
<dbReference type="EMBL" id="JAACFV010000035">
    <property type="protein sequence ID" value="KAF7509937.1"/>
    <property type="molecule type" value="Genomic_DNA"/>
</dbReference>
<protein>
    <submittedName>
        <fullName evidence="2">Uncharacterized protein</fullName>
    </submittedName>
</protein>
<comment type="caution">
    <text evidence="2">The sequence shown here is derived from an EMBL/GenBank/DDBJ whole genome shotgun (WGS) entry which is preliminary data.</text>
</comment>
<sequence>MKLGDDLALFTFKFVPNLFCSSKHTSRQRSHKEPQVAPRKAPYSVVPVDGGQSDGITQPTTQIVTNDSTQTVTEPPKTMPPVTETLLSTTIVTESEAPATIITTITTTSTPVTTQLSVQEASPSVDTSVATVTTIVSTAEKVTITLMPSVTPYDNGMWHTTYYKVVEASSSSETGSTKTADQTHSSITGTDSAAFTGRPSNGTYALVLRGKNHSKPSSTINNGTLVTNSTTAAVTNKPPMPTLPKVSEVVNPTEVPTIDVAKHMVPGFGR</sequence>
<accession>A0A8H7E5D1</accession>
<evidence type="ECO:0000313" key="2">
    <source>
        <dbReference type="EMBL" id="KAF7509937.1"/>
    </source>
</evidence>
<gene>
    <name evidence="2" type="ORF">GJ744_007251</name>
</gene>
<dbReference type="Proteomes" id="UP000606974">
    <property type="component" value="Unassembled WGS sequence"/>
</dbReference>
<dbReference type="AlphaFoldDB" id="A0A8H7E5D1"/>
<evidence type="ECO:0000256" key="1">
    <source>
        <dbReference type="SAM" id="MobiDB-lite"/>
    </source>
</evidence>
<reference evidence="2" key="1">
    <citation type="submission" date="2020-02" db="EMBL/GenBank/DDBJ databases">
        <authorList>
            <person name="Palmer J.M."/>
        </authorList>
    </citation>
    <scope>NUCLEOTIDE SEQUENCE</scope>
    <source>
        <strain evidence="2">EPUS1.4</strain>
        <tissue evidence="2">Thallus</tissue>
    </source>
</reference>
<evidence type="ECO:0000313" key="3">
    <source>
        <dbReference type="Proteomes" id="UP000606974"/>
    </source>
</evidence>
<dbReference type="OrthoDB" id="10378858at2759"/>
<feature type="region of interest" description="Disordered" evidence="1">
    <location>
        <begin position="23"/>
        <end position="44"/>
    </location>
</feature>
<feature type="region of interest" description="Disordered" evidence="1">
    <location>
        <begin position="171"/>
        <end position="199"/>
    </location>
</feature>
<name>A0A8H7E5D1_9EURO</name>
<organism evidence="2 3">
    <name type="scientific">Endocarpon pusillum</name>
    <dbReference type="NCBI Taxonomy" id="364733"/>
    <lineage>
        <taxon>Eukaryota</taxon>
        <taxon>Fungi</taxon>
        <taxon>Dikarya</taxon>
        <taxon>Ascomycota</taxon>
        <taxon>Pezizomycotina</taxon>
        <taxon>Eurotiomycetes</taxon>
        <taxon>Chaetothyriomycetidae</taxon>
        <taxon>Verrucariales</taxon>
        <taxon>Verrucariaceae</taxon>
        <taxon>Endocarpon</taxon>
    </lineage>
</organism>